<evidence type="ECO:0000313" key="4">
    <source>
        <dbReference type="Proteomes" id="UP000324748"/>
    </source>
</evidence>
<protein>
    <submittedName>
        <fullName evidence="3">Uncharacterized protein</fullName>
    </submittedName>
</protein>
<feature type="compositionally biased region" description="Gly residues" evidence="1">
    <location>
        <begin position="25"/>
        <end position="35"/>
    </location>
</feature>
<comment type="caution">
    <text evidence="3">The sequence shown here is derived from an EMBL/GenBank/DDBJ whole genome shotgun (WGS) entry which is preliminary data.</text>
</comment>
<gene>
    <name evidence="3" type="ORF">PGT21_016278</name>
</gene>
<dbReference type="AlphaFoldDB" id="A0A5B0N3Y1"/>
<evidence type="ECO:0000313" key="3">
    <source>
        <dbReference type="EMBL" id="KAA1082840.1"/>
    </source>
</evidence>
<proteinExistence type="predicted"/>
<reference evidence="3 4" key="1">
    <citation type="submission" date="2019-05" db="EMBL/GenBank/DDBJ databases">
        <title>Emergence of the Ug99 lineage of the wheat stem rust pathogen through somatic hybridization.</title>
        <authorList>
            <person name="Li F."/>
            <person name="Upadhyaya N.M."/>
            <person name="Sperschneider J."/>
            <person name="Matny O."/>
            <person name="Nguyen-Phuc H."/>
            <person name="Mago R."/>
            <person name="Raley C."/>
            <person name="Miller M.E."/>
            <person name="Silverstein K.A.T."/>
            <person name="Henningsen E."/>
            <person name="Hirsch C.D."/>
            <person name="Visser B."/>
            <person name="Pretorius Z.A."/>
            <person name="Steffenson B.J."/>
            <person name="Schwessinger B."/>
            <person name="Dodds P.N."/>
            <person name="Figueroa M."/>
        </authorList>
    </citation>
    <scope>NUCLEOTIDE SEQUENCE [LARGE SCALE GENOMIC DNA]</scope>
    <source>
        <strain evidence="3">21-0</strain>
    </source>
</reference>
<dbReference type="EMBL" id="VSWC01000119">
    <property type="protein sequence ID" value="KAA1082840.1"/>
    <property type="molecule type" value="Genomic_DNA"/>
</dbReference>
<organism evidence="3 4">
    <name type="scientific">Puccinia graminis f. sp. tritici</name>
    <dbReference type="NCBI Taxonomy" id="56615"/>
    <lineage>
        <taxon>Eukaryota</taxon>
        <taxon>Fungi</taxon>
        <taxon>Dikarya</taxon>
        <taxon>Basidiomycota</taxon>
        <taxon>Pucciniomycotina</taxon>
        <taxon>Pucciniomycetes</taxon>
        <taxon>Pucciniales</taxon>
        <taxon>Pucciniaceae</taxon>
        <taxon>Puccinia</taxon>
    </lineage>
</organism>
<feature type="region of interest" description="Disordered" evidence="1">
    <location>
        <begin position="21"/>
        <end position="41"/>
    </location>
</feature>
<feature type="signal peptide" evidence="2">
    <location>
        <begin position="1"/>
        <end position="21"/>
    </location>
</feature>
<accession>A0A5B0N3Y1</accession>
<evidence type="ECO:0000256" key="1">
    <source>
        <dbReference type="SAM" id="MobiDB-lite"/>
    </source>
</evidence>
<name>A0A5B0N3Y1_PUCGR</name>
<dbReference type="Proteomes" id="UP000324748">
    <property type="component" value="Unassembled WGS sequence"/>
</dbReference>
<keyword evidence="2" id="KW-0732">Signal</keyword>
<keyword evidence="4" id="KW-1185">Reference proteome</keyword>
<feature type="chain" id="PRO_5022681503" evidence="2">
    <location>
        <begin position="22"/>
        <end position="74"/>
    </location>
</feature>
<evidence type="ECO:0000256" key="2">
    <source>
        <dbReference type="SAM" id="SignalP"/>
    </source>
</evidence>
<sequence>MNFSITCIVLLSILSISSCAAAPAGGEGASKGGGDGGDKKAKAASFYKPYQKGTHYKSMTLSQTKTSLKKIEAA</sequence>